<name>A0A8V0XJU5_CHICK</name>
<dbReference type="OMA" id="RRTQDFP"/>
<dbReference type="Proteomes" id="UP000000539">
    <property type="component" value="Chromosome 4"/>
</dbReference>
<feature type="region of interest" description="Disordered" evidence="1">
    <location>
        <begin position="1224"/>
        <end position="1284"/>
    </location>
</feature>
<dbReference type="InterPro" id="IPR027838">
    <property type="entry name" value="DUF4585"/>
</dbReference>
<dbReference type="RefSeq" id="XP_025006258.2">
    <property type="nucleotide sequence ID" value="XM_025150490.3"/>
</dbReference>
<dbReference type="GeneID" id="112532442"/>
<feature type="region of interest" description="Disordered" evidence="1">
    <location>
        <begin position="1055"/>
        <end position="1099"/>
    </location>
</feature>
<reference evidence="3" key="1">
    <citation type="submission" date="2020-11" db="EMBL/GenBank/DDBJ databases">
        <title>Gallus gallus (Chicken) genome, bGalGal1, GRCg7b, maternal haplotype autosomes + Z &amp; W.</title>
        <authorList>
            <person name="Warren W."/>
            <person name="Formenti G."/>
            <person name="Fedrigo O."/>
            <person name="Haase B."/>
            <person name="Mountcastle J."/>
            <person name="Balacco J."/>
            <person name="Tracey A."/>
            <person name="Schneider V."/>
            <person name="Okimoto R."/>
            <person name="Cheng H."/>
            <person name="Hawken R."/>
            <person name="Howe K."/>
            <person name="Jarvis E.D."/>
        </authorList>
    </citation>
    <scope>NUCLEOTIDE SEQUENCE [LARGE SCALE GENOMIC DNA]</scope>
    <source>
        <strain evidence="3">Broiler</strain>
    </source>
</reference>
<dbReference type="CTD" id="112532442"/>
<dbReference type="KEGG" id="gga:112532442"/>
<dbReference type="GeneTree" id="ENSGT00730000111645"/>
<feature type="region of interest" description="Disordered" evidence="1">
    <location>
        <begin position="726"/>
        <end position="801"/>
    </location>
</feature>
<reference evidence="3" key="2">
    <citation type="submission" date="2025-05" db="UniProtKB">
        <authorList>
            <consortium name="Ensembl"/>
        </authorList>
    </citation>
    <scope>IDENTIFICATION</scope>
    <source>
        <strain evidence="3">broiler</strain>
    </source>
</reference>
<organism evidence="3 4">
    <name type="scientific">Gallus gallus</name>
    <name type="common">Chicken</name>
    <dbReference type="NCBI Taxonomy" id="9031"/>
    <lineage>
        <taxon>Eukaryota</taxon>
        <taxon>Metazoa</taxon>
        <taxon>Chordata</taxon>
        <taxon>Craniata</taxon>
        <taxon>Vertebrata</taxon>
        <taxon>Euteleostomi</taxon>
        <taxon>Archelosauria</taxon>
        <taxon>Archosauria</taxon>
        <taxon>Dinosauria</taxon>
        <taxon>Saurischia</taxon>
        <taxon>Theropoda</taxon>
        <taxon>Coelurosauria</taxon>
        <taxon>Aves</taxon>
        <taxon>Neognathae</taxon>
        <taxon>Galloanserae</taxon>
        <taxon>Galliformes</taxon>
        <taxon>Phasianidae</taxon>
        <taxon>Phasianinae</taxon>
        <taxon>Gallus</taxon>
    </lineage>
</organism>
<feature type="compositionally biased region" description="Pro residues" evidence="1">
    <location>
        <begin position="1"/>
        <end position="10"/>
    </location>
</feature>
<dbReference type="InterPro" id="IPR052303">
    <property type="entry name" value="CEFIP"/>
</dbReference>
<feature type="compositionally biased region" description="Low complexity" evidence="1">
    <location>
        <begin position="1073"/>
        <end position="1099"/>
    </location>
</feature>
<feature type="compositionally biased region" description="Low complexity" evidence="1">
    <location>
        <begin position="777"/>
        <end position="793"/>
    </location>
</feature>
<dbReference type="Ensembl" id="ENSGALT00010012398.1">
    <property type="protein sequence ID" value="ENSGALP00010006962.1"/>
    <property type="gene ID" value="ENSGALG00010005241.1"/>
</dbReference>
<feature type="region of interest" description="Disordered" evidence="1">
    <location>
        <begin position="904"/>
        <end position="1038"/>
    </location>
</feature>
<sequence length="1296" mass="130583">MDAAGPPPAGPEGRGPGKEEEAAYAEVCGSAGAESGASGASGAAGDGAAVAADGPAPAGHRPEAAAPGCGAGPGSPSSSSCPSAGSAAGGGGAEEPAAAGGQTSSSSLGCESDEEAGAGRGAGDPPRRAPGGAPGAAGPHYISTQEIQLSEVDHDMDFDAGLAARWDFEDDNVIYSFVDYASFGSDETPGDTATEEDNSCYLSTTPSERTARADSAGSGSEAAGGSSGSDAPRRPGGAGASPAGHILLSIKAASRAINECSAAREERDAIYAAEHEGDMSLRVAAAPERAAGFGQDAGRQHAKKFIAVPARLQTRCGAREAGGCSSGASSAVSELDDADKEVRNLTARAFRSLAYPYFDTLSLGSRASSASLSDHALGVNRWSTYLDLKCGALGPRGATGAGQLCVRSGKTPSRALQFVVSKLDGEIAHVEAPPPPRGTLGMREPGRAARLGEEEASKKSKFASSLLKNVISKKMQLEHEFKMERGELTDTSSAGPGAAPPAARDPEPGAGSGGGGRPREGGVQRQSSRLSEGGSEHGAPPPEEPGERGGGRSPASKASTPREGSQERAAAEEAAEARRGGSEAARATFLRSQHSAFRSWKEREAESREERAPGGKAKPSPRPEPGEPAAGKATKLSRLFVPGIQHAAKEKEPAGQRPAAAASPPAAKPRLPEIKISLGPPAEPPFSIAQLLTPQLAARPPDAGHRAPRADGADRVPQFLVRDVREGKGKAQAPLHQVRDVRKLIKGSHGGDAADNGSDRGSVGSEQGGAEHRHPGPAEAGGKATAAGGRALGCPPEGTVLVHRTSGRLPVATIAPNKSDPRQPAVLKIVAKSAAPWRHQAAPAPAEKGRGAEEDTREEGKAAPVQNALEKLTAAVRSMEELYSFSKREWKRKSDPLPITGSHVLSLIASQERDAAPRPPLPAEPPPKAEEPANKGPGPAGGERLPRRAANPAAAADKVSAKAAAFESLARQRQRGPAPPRALLTLRGPAAAAPPAKPPADGGVRGPATAAATAALAPRPPRLPAGGGDGRAEPERAADCEGYLALPLAAARPGPAPAAAAAAAGGGRPAPVPFGAAPPAGSPGLPSAADASAAPPSPDAAAALFPPALPPFAAAPPAPFFCFSPSVAAAEPLPQRRVLLDVSSGQYYLLDAPPQQPAKRRLFDPESGQYVEVPVPPPAVAPLPLPLSPLALNAGAFGAAYMLYPGLLPAAAVLPAGALPRPLSHPGSEGSGAADPGSPAEPEGPYYLPGGQGPAARRGTAEAKPLVSITAPGGGPRLVAPPSFDGTTMRLVVEHR</sequence>
<feature type="compositionally biased region" description="Pro residues" evidence="1">
    <location>
        <begin position="917"/>
        <end position="926"/>
    </location>
</feature>
<feature type="region of interest" description="Disordered" evidence="1">
    <location>
        <begin position="834"/>
        <end position="867"/>
    </location>
</feature>
<evidence type="ECO:0000256" key="1">
    <source>
        <dbReference type="SAM" id="MobiDB-lite"/>
    </source>
</evidence>
<keyword evidence="4" id="KW-1185">Reference proteome</keyword>
<feature type="region of interest" description="Disordered" evidence="1">
    <location>
        <begin position="486"/>
        <end position="686"/>
    </location>
</feature>
<evidence type="ECO:0000313" key="3">
    <source>
        <dbReference type="Ensembl" id="ENSGALP00010006966.1"/>
    </source>
</evidence>
<dbReference type="Pfam" id="PF15232">
    <property type="entry name" value="DUF4585"/>
    <property type="match status" value="1"/>
</dbReference>
<dbReference type="PANTHER" id="PTHR33775:SF4">
    <property type="entry name" value="CHROMOSOME 4 OPEN READING FRAME 54"/>
    <property type="match status" value="1"/>
</dbReference>
<gene>
    <name evidence="3" type="primary">C4H4orf54</name>
</gene>
<protein>
    <submittedName>
        <fullName evidence="3">Chromosome 4 open reading frame 54</fullName>
    </submittedName>
</protein>
<feature type="compositionally biased region" description="Low complexity" evidence="1">
    <location>
        <begin position="981"/>
        <end position="1017"/>
    </location>
</feature>
<dbReference type="Ensembl" id="ENSGALT00010012402.1">
    <property type="protein sequence ID" value="ENSGALP00010006966.1"/>
    <property type="gene ID" value="ENSGALG00010005241.1"/>
</dbReference>
<feature type="compositionally biased region" description="Basic and acidic residues" evidence="1">
    <location>
        <begin position="599"/>
        <end position="613"/>
    </location>
</feature>
<feature type="region of interest" description="Disordered" evidence="1">
    <location>
        <begin position="187"/>
        <end position="242"/>
    </location>
</feature>
<feature type="compositionally biased region" description="Low complexity" evidence="1">
    <location>
        <begin position="949"/>
        <end position="971"/>
    </location>
</feature>
<feature type="compositionally biased region" description="Low complexity" evidence="1">
    <location>
        <begin position="655"/>
        <end position="669"/>
    </location>
</feature>
<accession>A0A8V0XJU5</accession>
<dbReference type="PANTHER" id="PTHR33775">
    <property type="entry name" value="CARDIAC-ENRICHED FHL2-INTERACTING PROTEIN-RELATED"/>
    <property type="match status" value="1"/>
</dbReference>
<feature type="region of interest" description="Disordered" evidence="1">
    <location>
        <begin position="1"/>
        <end position="140"/>
    </location>
</feature>
<feature type="compositionally biased region" description="Low complexity" evidence="1">
    <location>
        <begin position="25"/>
        <end position="86"/>
    </location>
</feature>
<evidence type="ECO:0000313" key="4">
    <source>
        <dbReference type="Proteomes" id="UP000000539"/>
    </source>
</evidence>
<proteinExistence type="predicted"/>
<evidence type="ECO:0000259" key="2">
    <source>
        <dbReference type="Pfam" id="PF15232"/>
    </source>
</evidence>
<feature type="compositionally biased region" description="Basic and acidic residues" evidence="1">
    <location>
        <begin position="847"/>
        <end position="861"/>
    </location>
</feature>
<dbReference type="SMR" id="A0A8V0XJU5"/>
<feature type="compositionally biased region" description="Basic and acidic residues" evidence="1">
    <location>
        <begin position="564"/>
        <end position="581"/>
    </location>
</feature>
<feature type="domain" description="DUF4585" evidence="2">
    <location>
        <begin position="1132"/>
        <end position="1195"/>
    </location>
</feature>
<dbReference type="Ensembl" id="ENSGALT00010012400.1">
    <property type="protein sequence ID" value="ENSGALP00010006964.1"/>
    <property type="gene ID" value="ENSGALG00010005241.1"/>
</dbReference>
<dbReference type="OrthoDB" id="8945866at2759"/>
<feature type="compositionally biased region" description="Low complexity" evidence="1">
    <location>
        <begin position="213"/>
        <end position="230"/>
    </location>
</feature>